<evidence type="ECO:0000256" key="5">
    <source>
        <dbReference type="ARBA" id="ARBA00022989"/>
    </source>
</evidence>
<dbReference type="PANTHER" id="PTHR30151:SF0">
    <property type="entry name" value="ABC TRANSPORTER PERMEASE PROTEIN MJ0413-RELATED"/>
    <property type="match status" value="1"/>
</dbReference>
<keyword evidence="3" id="KW-1003">Cell membrane</keyword>
<dbReference type="EMBL" id="JBBEGN010000004">
    <property type="protein sequence ID" value="MEJ2868227.1"/>
    <property type="molecule type" value="Genomic_DNA"/>
</dbReference>
<accession>A0ABU8MM56</accession>
<feature type="transmembrane region" description="Helical" evidence="7">
    <location>
        <begin position="153"/>
        <end position="174"/>
    </location>
</feature>
<dbReference type="SUPFAM" id="SSF161098">
    <property type="entry name" value="MetI-like"/>
    <property type="match status" value="1"/>
</dbReference>
<dbReference type="CDD" id="cd06261">
    <property type="entry name" value="TM_PBP2"/>
    <property type="match status" value="1"/>
</dbReference>
<evidence type="ECO:0000259" key="8">
    <source>
        <dbReference type="PROSITE" id="PS50928"/>
    </source>
</evidence>
<feature type="transmembrane region" description="Helical" evidence="7">
    <location>
        <begin position="97"/>
        <end position="117"/>
    </location>
</feature>
<name>A0ABU8MM56_9PSEU</name>
<comment type="similarity">
    <text evidence="7">Belongs to the binding-protein-dependent transport system permease family.</text>
</comment>
<evidence type="ECO:0000256" key="1">
    <source>
        <dbReference type="ARBA" id="ARBA00004651"/>
    </source>
</evidence>
<comment type="subcellular location">
    <subcellularLocation>
        <location evidence="1 7">Cell membrane</location>
        <topology evidence="1 7">Multi-pass membrane protein</topology>
    </subcellularLocation>
</comment>
<evidence type="ECO:0000256" key="2">
    <source>
        <dbReference type="ARBA" id="ARBA00022448"/>
    </source>
</evidence>
<dbReference type="RefSeq" id="WP_337694839.1">
    <property type="nucleotide sequence ID" value="NZ_JBBEGN010000004.1"/>
</dbReference>
<evidence type="ECO:0000256" key="4">
    <source>
        <dbReference type="ARBA" id="ARBA00022692"/>
    </source>
</evidence>
<feature type="transmembrane region" description="Helical" evidence="7">
    <location>
        <begin position="129"/>
        <end position="147"/>
    </location>
</feature>
<feature type="transmembrane region" description="Helical" evidence="7">
    <location>
        <begin position="204"/>
        <end position="231"/>
    </location>
</feature>
<keyword evidence="2 7" id="KW-0813">Transport</keyword>
<evidence type="ECO:0000313" key="9">
    <source>
        <dbReference type="EMBL" id="MEJ2868227.1"/>
    </source>
</evidence>
<proteinExistence type="inferred from homology"/>
<protein>
    <submittedName>
        <fullName evidence="9">ABC transporter permease subunit</fullName>
    </submittedName>
</protein>
<evidence type="ECO:0000256" key="6">
    <source>
        <dbReference type="ARBA" id="ARBA00023136"/>
    </source>
</evidence>
<evidence type="ECO:0000313" key="10">
    <source>
        <dbReference type="Proteomes" id="UP001385809"/>
    </source>
</evidence>
<keyword evidence="5 7" id="KW-1133">Transmembrane helix</keyword>
<sequence>MSAPTVDPGTAGPTPPASGGGFGREALAAIARRLVPVGVSLVVILVLWTLFLQVFGVRALIGKTPWDVAEWLFGLPASAANRAQVLGDLGVTFVDAGIGYVAGLAAAGIAASVFVVSRSVEQALMPVATLLRSVPLVAMTPLIVLAFGRGLTATGVIGGIVVFFPALVTMVFGLRSASPWAMELVTVYGGGRLTRLRRVMLPSAVPAVFAAARVGVPAAMVGALMAEWLATGRGSGTRMITAVAGFRYIEMWAAVVVVTAACVALYALIGIVESLVVARMGLAGGDERS</sequence>
<keyword evidence="4 7" id="KW-0812">Transmembrane</keyword>
<comment type="caution">
    <text evidence="9">The sequence shown here is derived from an EMBL/GenBank/DDBJ whole genome shotgun (WGS) entry which is preliminary data.</text>
</comment>
<keyword evidence="6 7" id="KW-0472">Membrane</keyword>
<gene>
    <name evidence="9" type="ORF">WCD74_10650</name>
</gene>
<dbReference type="InterPro" id="IPR000515">
    <property type="entry name" value="MetI-like"/>
</dbReference>
<evidence type="ECO:0000256" key="7">
    <source>
        <dbReference type="RuleBase" id="RU363032"/>
    </source>
</evidence>
<feature type="transmembrane region" description="Helical" evidence="7">
    <location>
        <begin position="34"/>
        <end position="61"/>
    </location>
</feature>
<dbReference type="Gene3D" id="1.10.3720.10">
    <property type="entry name" value="MetI-like"/>
    <property type="match status" value="1"/>
</dbReference>
<feature type="domain" description="ABC transmembrane type-1" evidence="8">
    <location>
        <begin position="85"/>
        <end position="269"/>
    </location>
</feature>
<dbReference type="PANTHER" id="PTHR30151">
    <property type="entry name" value="ALKANE SULFONATE ABC TRANSPORTER-RELATED, MEMBRANE SUBUNIT"/>
    <property type="match status" value="1"/>
</dbReference>
<feature type="transmembrane region" description="Helical" evidence="7">
    <location>
        <begin position="251"/>
        <end position="272"/>
    </location>
</feature>
<organism evidence="9 10">
    <name type="scientific">Actinomycetospora aurantiaca</name>
    <dbReference type="NCBI Taxonomy" id="3129233"/>
    <lineage>
        <taxon>Bacteria</taxon>
        <taxon>Bacillati</taxon>
        <taxon>Actinomycetota</taxon>
        <taxon>Actinomycetes</taxon>
        <taxon>Pseudonocardiales</taxon>
        <taxon>Pseudonocardiaceae</taxon>
        <taxon>Actinomycetospora</taxon>
    </lineage>
</organism>
<dbReference type="Proteomes" id="UP001385809">
    <property type="component" value="Unassembled WGS sequence"/>
</dbReference>
<dbReference type="Pfam" id="PF00528">
    <property type="entry name" value="BPD_transp_1"/>
    <property type="match status" value="1"/>
</dbReference>
<reference evidence="9 10" key="1">
    <citation type="submission" date="2024-03" db="EMBL/GenBank/DDBJ databases">
        <title>Actinomycetospora sp. OC33-EN08, a novel actinomycete isolated from wild orchid (Aerides multiflora).</title>
        <authorList>
            <person name="Suriyachadkun C."/>
        </authorList>
    </citation>
    <scope>NUCLEOTIDE SEQUENCE [LARGE SCALE GENOMIC DNA]</scope>
    <source>
        <strain evidence="9 10">OC33-EN08</strain>
    </source>
</reference>
<dbReference type="PROSITE" id="PS50928">
    <property type="entry name" value="ABC_TM1"/>
    <property type="match status" value="1"/>
</dbReference>
<evidence type="ECO:0000256" key="3">
    <source>
        <dbReference type="ARBA" id="ARBA00022475"/>
    </source>
</evidence>
<dbReference type="InterPro" id="IPR035906">
    <property type="entry name" value="MetI-like_sf"/>
</dbReference>
<keyword evidence="10" id="KW-1185">Reference proteome</keyword>